<evidence type="ECO:0000313" key="5">
    <source>
        <dbReference type="EMBL" id="MCS5711371.1"/>
    </source>
</evidence>
<dbReference type="EMBL" id="LKAJ02000001">
    <property type="protein sequence ID" value="MCS5711371.1"/>
    <property type="molecule type" value="Genomic_DNA"/>
</dbReference>
<dbReference type="OrthoDB" id="5653638at2"/>
<name>A0A0Q9YVI9_9GAMM</name>
<dbReference type="AlphaFoldDB" id="A0A0Q9YVI9"/>
<dbReference type="PANTHER" id="PTHR24171">
    <property type="entry name" value="ANKYRIN REPEAT DOMAIN-CONTAINING PROTEIN 39-RELATED"/>
    <property type="match status" value="1"/>
</dbReference>
<dbReference type="Pfam" id="PF12796">
    <property type="entry name" value="Ank_2"/>
    <property type="match status" value="1"/>
</dbReference>
<dbReference type="InterPro" id="IPR036770">
    <property type="entry name" value="Ankyrin_rpt-contain_sf"/>
</dbReference>
<accession>A0A0Q9YVI9</accession>
<dbReference type="RefSeq" id="WP_075066734.1">
    <property type="nucleotide sequence ID" value="NZ_LKAJ02000001.1"/>
</dbReference>
<proteinExistence type="predicted"/>
<dbReference type="PROSITE" id="PS50297">
    <property type="entry name" value="ANK_REP_REGION"/>
    <property type="match status" value="2"/>
</dbReference>
<dbReference type="EMBL" id="LKAJ01000008">
    <property type="protein sequence ID" value="KRG20894.1"/>
    <property type="molecule type" value="Genomic_DNA"/>
</dbReference>
<dbReference type="STRING" id="295108.HT99x_02111"/>
<dbReference type="GO" id="GO:0004842">
    <property type="term" value="F:ubiquitin-protein transferase activity"/>
    <property type="evidence" value="ECO:0007669"/>
    <property type="project" value="TreeGrafter"/>
</dbReference>
<reference evidence="4" key="1">
    <citation type="submission" date="2015-09" db="EMBL/GenBank/DDBJ databases">
        <title>Draft Genome Sequences of Two Novel Amoeba-resistant Intranuclear Bacteria, Candidatus Berkiella cookevillensis and Candidatus Berkiella aquae.</title>
        <authorList>
            <person name="Mehari Y.T."/>
            <person name="Arivett B.A."/>
            <person name="Farone A.L."/>
            <person name="Gunderson J.H."/>
            <person name="Farone M.B."/>
        </authorList>
    </citation>
    <scope>NUCLEOTIDE SEQUENCE [LARGE SCALE GENOMIC DNA]</scope>
    <source>
        <strain evidence="4">HT99</strain>
    </source>
</reference>
<reference evidence="5" key="3">
    <citation type="submission" date="2021-06" db="EMBL/GenBank/DDBJ databases">
        <title>Genomic Description and Analysis of Intracellular Bacteria, Candidatus Berkiella cookevillensis and Candidatus Berkiella aquae.</title>
        <authorList>
            <person name="Kidane D.T."/>
            <person name="Mehari Y.T."/>
            <person name="Rice F.C."/>
            <person name="Arivett B.A."/>
            <person name="Farone A.L."/>
            <person name="Berk S.G."/>
            <person name="Farone M.B."/>
        </authorList>
    </citation>
    <scope>NUCLEOTIDE SEQUENCE</scope>
    <source>
        <strain evidence="5">HT99</strain>
    </source>
</reference>
<evidence type="ECO:0000313" key="6">
    <source>
        <dbReference type="Proteomes" id="UP000051497"/>
    </source>
</evidence>
<evidence type="ECO:0000256" key="3">
    <source>
        <dbReference type="PROSITE-ProRule" id="PRU00023"/>
    </source>
</evidence>
<keyword evidence="6" id="KW-1185">Reference proteome</keyword>
<feature type="repeat" description="ANK" evidence="3">
    <location>
        <begin position="46"/>
        <end position="78"/>
    </location>
</feature>
<comment type="caution">
    <text evidence="4">The sequence shown here is derived from an EMBL/GenBank/DDBJ whole genome shotgun (WGS) entry which is preliminary data.</text>
</comment>
<dbReference type="PRINTS" id="PR01415">
    <property type="entry name" value="ANKYRIN"/>
</dbReference>
<sequence>MTSGAQRLQNTQQFCKLIKNPRSNKNTLALIDLIRQGIYINSQNLFKFTPLHMAAKYGSSRVVQLLLDNRAKIDMQNRLNETPLHEAVNYGRIRIIELLLKRGAKIDKKDLVDYTPLKFATCHTRFNNNPDIFKKFLLLVINSIANGQRLELLCGALGAGYESLQTAAEITDKIVACTDKDEKLKIVEVQYGQTQLFKPSLITHLLNLLDPHEACVDDDSFIEVPKQTAITSHNMMIPTPRSTTTQTIASPMRMPTCRRLTY</sequence>
<keyword evidence="1" id="KW-0677">Repeat</keyword>
<dbReference type="SUPFAM" id="SSF48403">
    <property type="entry name" value="Ankyrin repeat"/>
    <property type="match status" value="1"/>
</dbReference>
<dbReference type="PROSITE" id="PS50088">
    <property type="entry name" value="ANK_REPEAT"/>
    <property type="match status" value="2"/>
</dbReference>
<evidence type="ECO:0000256" key="1">
    <source>
        <dbReference type="ARBA" id="ARBA00022737"/>
    </source>
</evidence>
<dbReference type="Gene3D" id="1.25.40.20">
    <property type="entry name" value="Ankyrin repeat-containing domain"/>
    <property type="match status" value="1"/>
</dbReference>
<evidence type="ECO:0000313" key="4">
    <source>
        <dbReference type="EMBL" id="KRG20894.1"/>
    </source>
</evidence>
<dbReference type="PANTHER" id="PTHR24171:SF8">
    <property type="entry name" value="BRCA1-ASSOCIATED RING DOMAIN PROTEIN 1"/>
    <property type="match status" value="1"/>
</dbReference>
<dbReference type="SMART" id="SM00248">
    <property type="entry name" value="ANK"/>
    <property type="match status" value="3"/>
</dbReference>
<feature type="repeat" description="ANK" evidence="3">
    <location>
        <begin position="79"/>
        <end position="111"/>
    </location>
</feature>
<gene>
    <name evidence="5" type="ORF">HT99x_007980</name>
    <name evidence="4" type="ORF">HT99x_02111</name>
</gene>
<reference evidence="5" key="2">
    <citation type="journal article" date="2016" name="Genome Announc.">
        <title>Draft Genome Sequences of Two Novel Amoeba-Resistant Intranuclear Bacteria, 'Candidatus Berkiella cookevillensis' and 'Candidatus Berkiella aquae'.</title>
        <authorList>
            <person name="Mehari Y.T."/>
            <person name="Arivett B.A."/>
            <person name="Farone A.L."/>
            <person name="Gunderson J.H."/>
            <person name="Farone M.B."/>
        </authorList>
    </citation>
    <scope>NUCLEOTIDE SEQUENCE</scope>
    <source>
        <strain evidence="5">HT99</strain>
    </source>
</reference>
<dbReference type="Proteomes" id="UP000051497">
    <property type="component" value="Unassembled WGS sequence"/>
</dbReference>
<organism evidence="4">
    <name type="scientific">Candidatus Berkiella aquae</name>
    <dbReference type="NCBI Taxonomy" id="295108"/>
    <lineage>
        <taxon>Bacteria</taxon>
        <taxon>Pseudomonadati</taxon>
        <taxon>Pseudomonadota</taxon>
        <taxon>Gammaproteobacteria</taxon>
        <taxon>Candidatus Berkiellales</taxon>
        <taxon>Candidatus Berkiellaceae</taxon>
        <taxon>Candidatus Berkiella</taxon>
    </lineage>
</organism>
<keyword evidence="2 3" id="KW-0040">ANK repeat</keyword>
<evidence type="ECO:0000256" key="2">
    <source>
        <dbReference type="ARBA" id="ARBA00023043"/>
    </source>
</evidence>
<dbReference type="GO" id="GO:0085020">
    <property type="term" value="P:protein K6-linked ubiquitination"/>
    <property type="evidence" value="ECO:0007669"/>
    <property type="project" value="TreeGrafter"/>
</dbReference>
<dbReference type="InterPro" id="IPR002110">
    <property type="entry name" value="Ankyrin_rpt"/>
</dbReference>
<protein>
    <submittedName>
        <fullName evidence="5">Ankyrin repeat domain-containing protein</fullName>
    </submittedName>
    <submittedName>
        <fullName evidence="4">Ankyrin repeats (3 copies)</fullName>
    </submittedName>
</protein>